<accession>A0A8X6TKH0</accession>
<reference evidence="1" key="1">
    <citation type="submission" date="2020-08" db="EMBL/GenBank/DDBJ databases">
        <title>Multicomponent nature underlies the extraordinary mechanical properties of spider dragline silk.</title>
        <authorList>
            <person name="Kono N."/>
            <person name="Nakamura H."/>
            <person name="Mori M."/>
            <person name="Yoshida Y."/>
            <person name="Ohtoshi R."/>
            <person name="Malay A.D."/>
            <person name="Moran D.A.P."/>
            <person name="Tomita M."/>
            <person name="Numata K."/>
            <person name="Arakawa K."/>
        </authorList>
    </citation>
    <scope>NUCLEOTIDE SEQUENCE</scope>
</reference>
<evidence type="ECO:0000313" key="1">
    <source>
        <dbReference type="EMBL" id="GFT20322.1"/>
    </source>
</evidence>
<gene>
    <name evidence="1" type="ORF">NPIL_345851</name>
</gene>
<dbReference type="AlphaFoldDB" id="A0A8X6TKH0"/>
<protein>
    <submittedName>
        <fullName evidence="1">Uncharacterized protein</fullName>
    </submittedName>
</protein>
<keyword evidence="2" id="KW-1185">Reference proteome</keyword>
<dbReference type="EMBL" id="BMAW01010766">
    <property type="protein sequence ID" value="GFT20322.1"/>
    <property type="molecule type" value="Genomic_DNA"/>
</dbReference>
<name>A0A8X6TKH0_NEPPI</name>
<sequence length="205" mass="23325">MKTHQEESTRFPGERTDQKQAYTMPTDILRHLNQICCWCPPSQHRRKAAPIWAPLGIISLTQNKPGARALNRRLSFSHHVSKQRIDAEQQDHTAERSHISGAASLDLHLITHDSDNEALRLNFPAYGKQRHPVVTFRLNNGPLHHIQKISDLEIVTKPFCAHIKIRTQCLNEASILKHLVTPYLSDPRSTQITTKAETSVTLSQQ</sequence>
<organism evidence="1 2">
    <name type="scientific">Nephila pilipes</name>
    <name type="common">Giant wood spider</name>
    <name type="synonym">Nephila maculata</name>
    <dbReference type="NCBI Taxonomy" id="299642"/>
    <lineage>
        <taxon>Eukaryota</taxon>
        <taxon>Metazoa</taxon>
        <taxon>Ecdysozoa</taxon>
        <taxon>Arthropoda</taxon>
        <taxon>Chelicerata</taxon>
        <taxon>Arachnida</taxon>
        <taxon>Araneae</taxon>
        <taxon>Araneomorphae</taxon>
        <taxon>Entelegynae</taxon>
        <taxon>Araneoidea</taxon>
        <taxon>Nephilidae</taxon>
        <taxon>Nephila</taxon>
    </lineage>
</organism>
<comment type="caution">
    <text evidence="1">The sequence shown here is derived from an EMBL/GenBank/DDBJ whole genome shotgun (WGS) entry which is preliminary data.</text>
</comment>
<evidence type="ECO:0000313" key="2">
    <source>
        <dbReference type="Proteomes" id="UP000887013"/>
    </source>
</evidence>
<proteinExistence type="predicted"/>
<dbReference type="Proteomes" id="UP000887013">
    <property type="component" value="Unassembled WGS sequence"/>
</dbReference>